<dbReference type="EMBL" id="FMJE01000007">
    <property type="protein sequence ID" value="SCM83698.1"/>
    <property type="molecule type" value="Genomic_DNA"/>
</dbReference>
<organism evidence="2">
    <name type="scientific">uncultured Sporomusa sp</name>
    <dbReference type="NCBI Taxonomy" id="307249"/>
    <lineage>
        <taxon>Bacteria</taxon>
        <taxon>Bacillati</taxon>
        <taxon>Bacillota</taxon>
        <taxon>Negativicutes</taxon>
        <taxon>Selenomonadales</taxon>
        <taxon>Sporomusaceae</taxon>
        <taxon>Sporomusa</taxon>
        <taxon>environmental samples</taxon>
    </lineage>
</organism>
<feature type="coiled-coil region" evidence="1">
    <location>
        <begin position="19"/>
        <end position="60"/>
    </location>
</feature>
<proteinExistence type="predicted"/>
<sequence length="142" mass="16217">MEKILQQILDGQKQLFKGQEQIISRLDRLETRMDRLETKVNSLEAKVNSLETRMDIVEGKLDENIAVTKALRHNNEEINAQLHSLGHSLAELTGTVNQLDSKVDKLANCLAEHIDRTSDNINFLLRKTAEHGDDIHQIRRAL</sequence>
<dbReference type="RefSeq" id="WP_288186060.1">
    <property type="nucleotide sequence ID" value="NZ_LT608335.1"/>
</dbReference>
<evidence type="ECO:0000313" key="2">
    <source>
        <dbReference type="EMBL" id="SCM83698.1"/>
    </source>
</evidence>
<name>A0A212M1N5_9FIRM</name>
<keyword evidence="1" id="KW-0175">Coiled coil</keyword>
<evidence type="ECO:0000256" key="1">
    <source>
        <dbReference type="SAM" id="Coils"/>
    </source>
</evidence>
<accession>A0A212M1N5</accession>
<reference evidence="2" key="1">
    <citation type="submission" date="2016-08" db="EMBL/GenBank/DDBJ databases">
        <authorList>
            <person name="Seilhamer J.J."/>
        </authorList>
    </citation>
    <scope>NUCLEOTIDE SEQUENCE</scope>
    <source>
        <strain evidence="2">86</strain>
    </source>
</reference>
<protein>
    <submittedName>
        <fullName evidence="2">Uncharacterized protein</fullName>
    </submittedName>
</protein>
<dbReference type="SUPFAM" id="SSF57997">
    <property type="entry name" value="Tropomyosin"/>
    <property type="match status" value="1"/>
</dbReference>
<dbReference type="AlphaFoldDB" id="A0A212M1N5"/>
<gene>
    <name evidence="2" type="ORF">KL86SPO_70556</name>
</gene>
<dbReference type="Gene3D" id="1.20.1270.70">
    <property type="entry name" value="Designed single chain three-helix bundle"/>
    <property type="match status" value="1"/>
</dbReference>